<evidence type="ECO:0000256" key="1">
    <source>
        <dbReference type="SAM" id="MobiDB-lite"/>
    </source>
</evidence>
<dbReference type="Proteomes" id="UP000053424">
    <property type="component" value="Unassembled WGS sequence"/>
</dbReference>
<reference evidence="2 3" key="1">
    <citation type="submission" date="2014-04" db="EMBL/GenBank/DDBJ databases">
        <authorList>
            <consortium name="DOE Joint Genome Institute"/>
            <person name="Kuo A."/>
            <person name="Gay G."/>
            <person name="Dore J."/>
            <person name="Kohler A."/>
            <person name="Nagy L.G."/>
            <person name="Floudas D."/>
            <person name="Copeland A."/>
            <person name="Barry K.W."/>
            <person name="Cichocki N."/>
            <person name="Veneault-Fourrey C."/>
            <person name="LaButti K."/>
            <person name="Lindquist E.A."/>
            <person name="Lipzen A."/>
            <person name="Lundell T."/>
            <person name="Morin E."/>
            <person name="Murat C."/>
            <person name="Sun H."/>
            <person name="Tunlid A."/>
            <person name="Henrissat B."/>
            <person name="Grigoriev I.V."/>
            <person name="Hibbett D.S."/>
            <person name="Martin F."/>
            <person name="Nordberg H.P."/>
            <person name="Cantor M.N."/>
            <person name="Hua S.X."/>
        </authorList>
    </citation>
    <scope>NUCLEOTIDE SEQUENCE [LARGE SCALE GENOMIC DNA]</scope>
    <source>
        <strain evidence="3">h7</strain>
    </source>
</reference>
<feature type="compositionally biased region" description="Basic and acidic residues" evidence="1">
    <location>
        <begin position="31"/>
        <end position="48"/>
    </location>
</feature>
<sequence>MVPSPNKNPVFVPSPRWLSESPARPGTLTHIDFDGERTPSSQRSRDRSQTLWSPAPPPPANLYPEGAATFNVDPGVPFLATAGPTDAGSSEGGSIKEESPRDKRFVGGFVTGIKKAVRNSLRRSQRTEPPLPMYAQPPQFRDSGYAGSTSQLDPPPPIAPPQHARSSSSPSYDSPARPPSETLIGHTTHHPKLHDQATVVGHQEIFPPESMESPVSAETVYGPDYIGMTPPHPESDTSLRSYLKRASKLVYEISALPWVAPERVTVDYYPERSKRCDEPERHPAIVWAHQNFSAHDYLQNHPGGVGLDSGSEMSSPIENFMAPRRRTSYGDMDPDDDFGEYDPEEQRSTYSSPHAEYFNRPPPSIWPDRDQYTPRPYTYDPTWAGATSQVQHPPVGLWQTVGTNPSPRQPSLQPQPRPPSQPTSHRSPHATPSRAQHRIPTPSMPPPRSAPPSDRGSWQQYPPEMGGYVPYEFAEHYYGDRYGPGVHAARPPVPGAHSSARTSMASVRDQQPPIPVGSSRV</sequence>
<organism evidence="2 3">
    <name type="scientific">Hebeloma cylindrosporum</name>
    <dbReference type="NCBI Taxonomy" id="76867"/>
    <lineage>
        <taxon>Eukaryota</taxon>
        <taxon>Fungi</taxon>
        <taxon>Dikarya</taxon>
        <taxon>Basidiomycota</taxon>
        <taxon>Agaricomycotina</taxon>
        <taxon>Agaricomycetes</taxon>
        <taxon>Agaricomycetidae</taxon>
        <taxon>Agaricales</taxon>
        <taxon>Agaricineae</taxon>
        <taxon>Hymenogastraceae</taxon>
        <taxon>Hebeloma</taxon>
    </lineage>
</organism>
<feature type="region of interest" description="Disordered" evidence="1">
    <location>
        <begin position="322"/>
        <end position="465"/>
    </location>
</feature>
<dbReference type="OrthoDB" id="3244156at2759"/>
<feature type="compositionally biased region" description="Polar residues" evidence="1">
    <location>
        <begin position="499"/>
        <end position="509"/>
    </location>
</feature>
<feature type="compositionally biased region" description="Low complexity" evidence="1">
    <location>
        <begin position="166"/>
        <end position="175"/>
    </location>
</feature>
<proteinExistence type="predicted"/>
<evidence type="ECO:0000313" key="2">
    <source>
        <dbReference type="EMBL" id="KIM38892.1"/>
    </source>
</evidence>
<protein>
    <submittedName>
        <fullName evidence="2">Uncharacterized protein</fullName>
    </submittedName>
</protein>
<accession>A0A0C2YCY4</accession>
<dbReference type="AlphaFoldDB" id="A0A0C2YCY4"/>
<gene>
    <name evidence="2" type="ORF">M413DRAFT_447574</name>
</gene>
<keyword evidence="3" id="KW-1185">Reference proteome</keyword>
<evidence type="ECO:0000313" key="3">
    <source>
        <dbReference type="Proteomes" id="UP000053424"/>
    </source>
</evidence>
<feature type="compositionally biased region" description="Acidic residues" evidence="1">
    <location>
        <begin position="332"/>
        <end position="343"/>
    </location>
</feature>
<feature type="compositionally biased region" description="Basic and acidic residues" evidence="1">
    <location>
        <begin position="94"/>
        <end position="105"/>
    </location>
</feature>
<reference evidence="3" key="2">
    <citation type="submission" date="2015-01" db="EMBL/GenBank/DDBJ databases">
        <title>Evolutionary Origins and Diversification of the Mycorrhizal Mutualists.</title>
        <authorList>
            <consortium name="DOE Joint Genome Institute"/>
            <consortium name="Mycorrhizal Genomics Consortium"/>
            <person name="Kohler A."/>
            <person name="Kuo A."/>
            <person name="Nagy L.G."/>
            <person name="Floudas D."/>
            <person name="Copeland A."/>
            <person name="Barry K.W."/>
            <person name="Cichocki N."/>
            <person name="Veneault-Fourrey C."/>
            <person name="LaButti K."/>
            <person name="Lindquist E.A."/>
            <person name="Lipzen A."/>
            <person name="Lundell T."/>
            <person name="Morin E."/>
            <person name="Murat C."/>
            <person name="Riley R."/>
            <person name="Ohm R."/>
            <person name="Sun H."/>
            <person name="Tunlid A."/>
            <person name="Henrissat B."/>
            <person name="Grigoriev I.V."/>
            <person name="Hibbett D.S."/>
            <person name="Martin F."/>
        </authorList>
    </citation>
    <scope>NUCLEOTIDE SEQUENCE [LARGE SCALE GENOMIC DNA]</scope>
    <source>
        <strain evidence="3">h7</strain>
    </source>
</reference>
<feature type="region of interest" description="Disordered" evidence="1">
    <location>
        <begin position="488"/>
        <end position="521"/>
    </location>
</feature>
<dbReference type="HOGENOM" id="CLU_522802_0_0_1"/>
<feature type="compositionally biased region" description="Basic residues" evidence="1">
    <location>
        <begin position="115"/>
        <end position="124"/>
    </location>
</feature>
<name>A0A0C2YCY4_HEBCY</name>
<feature type="region of interest" description="Disordered" evidence="1">
    <location>
        <begin position="1"/>
        <end position="187"/>
    </location>
</feature>
<dbReference type="STRING" id="686832.A0A0C2YCY4"/>
<dbReference type="EMBL" id="KN831788">
    <property type="protein sequence ID" value="KIM38892.1"/>
    <property type="molecule type" value="Genomic_DNA"/>
</dbReference>